<evidence type="ECO:0000256" key="1">
    <source>
        <dbReference type="ARBA" id="ARBA00022723"/>
    </source>
</evidence>
<dbReference type="SUPFAM" id="SSF53639">
    <property type="entry name" value="AraD/HMP-PK domain-like"/>
    <property type="match status" value="1"/>
</dbReference>
<dbReference type="GO" id="GO:0019323">
    <property type="term" value="P:pentose catabolic process"/>
    <property type="evidence" value="ECO:0007669"/>
    <property type="project" value="TreeGrafter"/>
</dbReference>
<dbReference type="GO" id="GO:0016832">
    <property type="term" value="F:aldehyde-lyase activity"/>
    <property type="evidence" value="ECO:0007669"/>
    <property type="project" value="TreeGrafter"/>
</dbReference>
<dbReference type="PANTHER" id="PTHR22789:SF0">
    <property type="entry name" value="3-OXO-TETRONATE 4-PHOSPHATE DECARBOXYLASE-RELATED"/>
    <property type="match status" value="1"/>
</dbReference>
<keyword evidence="2" id="KW-0456">Lyase</keyword>
<reference evidence="5" key="2">
    <citation type="submission" date="2020-09" db="EMBL/GenBank/DDBJ databases">
        <authorList>
            <person name="Sun Q."/>
            <person name="Zhou Y."/>
        </authorList>
    </citation>
    <scope>NUCLEOTIDE SEQUENCE</scope>
    <source>
        <strain evidence="5">CGMCC 1.12919</strain>
    </source>
</reference>
<dbReference type="Gene3D" id="3.40.225.10">
    <property type="entry name" value="Class II aldolase/adducin N-terminal domain"/>
    <property type="match status" value="1"/>
</dbReference>
<accession>A0A916XM96</accession>
<dbReference type="InterPro" id="IPR050197">
    <property type="entry name" value="Aldolase_class_II_sugar_metab"/>
</dbReference>
<keyword evidence="1" id="KW-0479">Metal-binding</keyword>
<organism evidence="5 6">
    <name type="scientific">Chelatococcus reniformis</name>
    <dbReference type="NCBI Taxonomy" id="1494448"/>
    <lineage>
        <taxon>Bacteria</taxon>
        <taxon>Pseudomonadati</taxon>
        <taxon>Pseudomonadota</taxon>
        <taxon>Alphaproteobacteria</taxon>
        <taxon>Hyphomicrobiales</taxon>
        <taxon>Chelatococcaceae</taxon>
        <taxon>Chelatococcus</taxon>
    </lineage>
</organism>
<evidence type="ECO:0000313" key="6">
    <source>
        <dbReference type="Proteomes" id="UP000637002"/>
    </source>
</evidence>
<feature type="compositionally biased region" description="Basic and acidic residues" evidence="3">
    <location>
        <begin position="1"/>
        <end position="11"/>
    </location>
</feature>
<gene>
    <name evidence="5" type="ORF">GCM10010994_50410</name>
</gene>
<name>A0A916XM96_9HYPH</name>
<evidence type="ECO:0000259" key="4">
    <source>
        <dbReference type="SMART" id="SM01007"/>
    </source>
</evidence>
<evidence type="ECO:0000256" key="2">
    <source>
        <dbReference type="ARBA" id="ARBA00023239"/>
    </source>
</evidence>
<dbReference type="GO" id="GO:0005829">
    <property type="term" value="C:cytosol"/>
    <property type="evidence" value="ECO:0007669"/>
    <property type="project" value="TreeGrafter"/>
</dbReference>
<dbReference type="InterPro" id="IPR001303">
    <property type="entry name" value="Aldolase_II/adducin_N"/>
</dbReference>
<sequence>MCYGRGEDGRSTGRRGVSGTMDEQSARAELCDVYRRLEQAGLSPGNAGNVSVHLGADMLISPTGADGATVRPEDIVRTSLDGEALSAGIPSSEWAIHAEIYKAGLGRAVIHAHPDHCVALSCLRQPIPAFHYAVATFGGKQVPCAPYAAFGTRALARGVVDTLKGYSACLMANHGMVCCAETLPRALAKAAQLETLARQYCIARHSGPIVMLDETEMETVLARYRDYGTRRLSAD</sequence>
<dbReference type="PANTHER" id="PTHR22789">
    <property type="entry name" value="FUCULOSE PHOSPHATE ALDOLASE"/>
    <property type="match status" value="1"/>
</dbReference>
<dbReference type="Pfam" id="PF00596">
    <property type="entry name" value="Aldolase_II"/>
    <property type="match status" value="1"/>
</dbReference>
<comment type="caution">
    <text evidence="5">The sequence shown here is derived from an EMBL/GenBank/DDBJ whole genome shotgun (WGS) entry which is preliminary data.</text>
</comment>
<dbReference type="AlphaFoldDB" id="A0A916XM96"/>
<reference evidence="5" key="1">
    <citation type="journal article" date="2014" name="Int. J. Syst. Evol. Microbiol.">
        <title>Complete genome sequence of Corynebacterium casei LMG S-19264T (=DSM 44701T), isolated from a smear-ripened cheese.</title>
        <authorList>
            <consortium name="US DOE Joint Genome Institute (JGI-PGF)"/>
            <person name="Walter F."/>
            <person name="Albersmeier A."/>
            <person name="Kalinowski J."/>
            <person name="Ruckert C."/>
        </authorList>
    </citation>
    <scope>NUCLEOTIDE SEQUENCE</scope>
    <source>
        <strain evidence="5">CGMCC 1.12919</strain>
    </source>
</reference>
<dbReference type="EMBL" id="BMGG01000010">
    <property type="protein sequence ID" value="GGC86438.1"/>
    <property type="molecule type" value="Genomic_DNA"/>
</dbReference>
<feature type="domain" description="Class II aldolase/adducin N-terminal" evidence="4">
    <location>
        <begin position="28"/>
        <end position="201"/>
    </location>
</feature>
<evidence type="ECO:0000256" key="3">
    <source>
        <dbReference type="SAM" id="MobiDB-lite"/>
    </source>
</evidence>
<keyword evidence="6" id="KW-1185">Reference proteome</keyword>
<dbReference type="Proteomes" id="UP000637002">
    <property type="component" value="Unassembled WGS sequence"/>
</dbReference>
<protein>
    <submittedName>
        <fullName evidence="5">Fructose-bisphosphate aldolase</fullName>
    </submittedName>
</protein>
<proteinExistence type="predicted"/>
<dbReference type="GO" id="GO:0046872">
    <property type="term" value="F:metal ion binding"/>
    <property type="evidence" value="ECO:0007669"/>
    <property type="project" value="UniProtKB-KW"/>
</dbReference>
<dbReference type="InterPro" id="IPR036409">
    <property type="entry name" value="Aldolase_II/adducin_N_sf"/>
</dbReference>
<evidence type="ECO:0000313" key="5">
    <source>
        <dbReference type="EMBL" id="GGC86438.1"/>
    </source>
</evidence>
<feature type="region of interest" description="Disordered" evidence="3">
    <location>
        <begin position="1"/>
        <end position="23"/>
    </location>
</feature>
<dbReference type="SMART" id="SM01007">
    <property type="entry name" value="Aldolase_II"/>
    <property type="match status" value="1"/>
</dbReference>